<protein>
    <submittedName>
        <fullName evidence="8">RNA polymerase sigma factor</fullName>
    </submittedName>
</protein>
<evidence type="ECO:0000259" key="7">
    <source>
        <dbReference type="Pfam" id="PF08281"/>
    </source>
</evidence>
<dbReference type="InterPro" id="IPR036388">
    <property type="entry name" value="WH-like_DNA-bd_sf"/>
</dbReference>
<comment type="caution">
    <text evidence="8">The sequence shown here is derived from an EMBL/GenBank/DDBJ whole genome shotgun (WGS) entry which is preliminary data.</text>
</comment>
<accession>A0ABX2AV73</accession>
<keyword evidence="2" id="KW-0805">Transcription regulation</keyword>
<evidence type="ECO:0000313" key="8">
    <source>
        <dbReference type="EMBL" id="NPE14471.1"/>
    </source>
</evidence>
<dbReference type="PANTHER" id="PTHR43133">
    <property type="entry name" value="RNA POLYMERASE ECF-TYPE SIGMA FACTO"/>
    <property type="match status" value="1"/>
</dbReference>
<dbReference type="SUPFAM" id="SSF88946">
    <property type="entry name" value="Sigma2 domain of RNA polymerase sigma factors"/>
    <property type="match status" value="1"/>
</dbReference>
<keyword evidence="5" id="KW-0804">Transcription</keyword>
<dbReference type="SUPFAM" id="SSF88659">
    <property type="entry name" value="Sigma3 and sigma4 domains of RNA polymerase sigma factors"/>
    <property type="match status" value="1"/>
</dbReference>
<dbReference type="Gene3D" id="1.10.1740.10">
    <property type="match status" value="1"/>
</dbReference>
<dbReference type="InterPro" id="IPR039425">
    <property type="entry name" value="RNA_pol_sigma-70-like"/>
</dbReference>
<dbReference type="InterPro" id="IPR013325">
    <property type="entry name" value="RNA_pol_sigma_r2"/>
</dbReference>
<sequence>MKPDTFNREILPIRMRLMVRARQLTGDDGSAEDLVQEVMLRLWSMRDELDRHANPEALAMTILRNKANDRWRRCRLERESVQTVMPCGTSEEERAEAADDVRLIEHIVNGLPPLQSRIFRMKEMEGYEADEIMAITGCTSESLRQNLSRARRRIREEFIRITTSRVL</sequence>
<organism evidence="8 9">
    <name type="scientific">Xylanibacter rodentium</name>
    <dbReference type="NCBI Taxonomy" id="2736289"/>
    <lineage>
        <taxon>Bacteria</taxon>
        <taxon>Pseudomonadati</taxon>
        <taxon>Bacteroidota</taxon>
        <taxon>Bacteroidia</taxon>
        <taxon>Bacteroidales</taxon>
        <taxon>Prevotellaceae</taxon>
        <taxon>Xylanibacter</taxon>
    </lineage>
</organism>
<dbReference type="RefSeq" id="WP_172177848.1">
    <property type="nucleotide sequence ID" value="NZ_CASGIA010000044.1"/>
</dbReference>
<comment type="similarity">
    <text evidence="1">Belongs to the sigma-70 factor family. ECF subfamily.</text>
</comment>
<reference evidence="8 9" key="1">
    <citation type="submission" date="2020-05" db="EMBL/GenBank/DDBJ databases">
        <title>Distinct polysaccharide utilization as determinants for interspecies competition between intestinal Prevotella spp.</title>
        <authorList>
            <person name="Galvez E.J.C."/>
            <person name="Iljazovic A."/>
            <person name="Strowig T."/>
        </authorList>
    </citation>
    <scope>NUCLEOTIDE SEQUENCE [LARGE SCALE GENOMIC DNA]</scope>
    <source>
        <strain evidence="8 9">PROD</strain>
    </source>
</reference>
<dbReference type="NCBIfam" id="TIGR02937">
    <property type="entry name" value="sigma70-ECF"/>
    <property type="match status" value="1"/>
</dbReference>
<feature type="domain" description="RNA polymerase sigma factor 70 region 4 type 2" evidence="7">
    <location>
        <begin position="103"/>
        <end position="154"/>
    </location>
</feature>
<feature type="domain" description="RNA polymerase sigma-70 region 2" evidence="6">
    <location>
        <begin position="20"/>
        <end position="73"/>
    </location>
</feature>
<dbReference type="InterPro" id="IPR014284">
    <property type="entry name" value="RNA_pol_sigma-70_dom"/>
</dbReference>
<dbReference type="InterPro" id="IPR007627">
    <property type="entry name" value="RNA_pol_sigma70_r2"/>
</dbReference>
<dbReference type="EMBL" id="JABKKE010000014">
    <property type="protein sequence ID" value="NPE14471.1"/>
    <property type="molecule type" value="Genomic_DNA"/>
</dbReference>
<dbReference type="Proteomes" id="UP001193734">
    <property type="component" value="Unassembled WGS sequence"/>
</dbReference>
<dbReference type="InterPro" id="IPR013249">
    <property type="entry name" value="RNA_pol_sigma70_r4_t2"/>
</dbReference>
<dbReference type="Pfam" id="PF04542">
    <property type="entry name" value="Sigma70_r2"/>
    <property type="match status" value="1"/>
</dbReference>
<name>A0ABX2AV73_9BACT</name>
<dbReference type="Pfam" id="PF08281">
    <property type="entry name" value="Sigma70_r4_2"/>
    <property type="match status" value="1"/>
</dbReference>
<dbReference type="PANTHER" id="PTHR43133:SF8">
    <property type="entry name" value="RNA POLYMERASE SIGMA FACTOR HI_1459-RELATED"/>
    <property type="match status" value="1"/>
</dbReference>
<evidence type="ECO:0000313" key="9">
    <source>
        <dbReference type="Proteomes" id="UP001193734"/>
    </source>
</evidence>
<keyword evidence="4" id="KW-0238">DNA-binding</keyword>
<evidence type="ECO:0000256" key="1">
    <source>
        <dbReference type="ARBA" id="ARBA00010641"/>
    </source>
</evidence>
<gene>
    <name evidence="8" type="ORF">HPS55_09070</name>
</gene>
<dbReference type="GeneID" id="82157914"/>
<dbReference type="InterPro" id="IPR013324">
    <property type="entry name" value="RNA_pol_sigma_r3/r4-like"/>
</dbReference>
<evidence type="ECO:0000256" key="4">
    <source>
        <dbReference type="ARBA" id="ARBA00023125"/>
    </source>
</evidence>
<dbReference type="Gene3D" id="1.10.10.10">
    <property type="entry name" value="Winged helix-like DNA-binding domain superfamily/Winged helix DNA-binding domain"/>
    <property type="match status" value="1"/>
</dbReference>
<keyword evidence="3" id="KW-0731">Sigma factor</keyword>
<evidence type="ECO:0000259" key="6">
    <source>
        <dbReference type="Pfam" id="PF04542"/>
    </source>
</evidence>
<evidence type="ECO:0000256" key="5">
    <source>
        <dbReference type="ARBA" id="ARBA00023163"/>
    </source>
</evidence>
<evidence type="ECO:0000256" key="2">
    <source>
        <dbReference type="ARBA" id="ARBA00023015"/>
    </source>
</evidence>
<keyword evidence="9" id="KW-1185">Reference proteome</keyword>
<proteinExistence type="inferred from homology"/>
<evidence type="ECO:0000256" key="3">
    <source>
        <dbReference type="ARBA" id="ARBA00023082"/>
    </source>
</evidence>